<dbReference type="InterPro" id="IPR019546">
    <property type="entry name" value="TAT_signal_bac_arc"/>
</dbReference>
<keyword evidence="4" id="KW-0411">Iron-sulfur</keyword>
<gene>
    <name evidence="5" type="ORF">CAY53_05490</name>
</gene>
<dbReference type="PANTHER" id="PTHR33376">
    <property type="match status" value="1"/>
</dbReference>
<dbReference type="Gene3D" id="3.40.190.170">
    <property type="entry name" value="Bacterial extracellular solute-binding protein, family 7"/>
    <property type="match status" value="1"/>
</dbReference>
<keyword evidence="3" id="KW-0732">Signal</keyword>
<dbReference type="GO" id="GO:0030313">
    <property type="term" value="C:cell envelope"/>
    <property type="evidence" value="ECO:0007669"/>
    <property type="project" value="UniProtKB-SubCell"/>
</dbReference>
<protein>
    <recommendedName>
        <fullName evidence="7">C4-dicarboxylate ABC transporter substrate-binding protein</fullName>
    </recommendedName>
</protein>
<evidence type="ECO:0000256" key="3">
    <source>
        <dbReference type="ARBA" id="ARBA00022729"/>
    </source>
</evidence>
<proteinExistence type="predicted"/>
<accession>A0A2L1GMX1</accession>
<keyword evidence="4" id="KW-0408">Iron</keyword>
<dbReference type="EMBL" id="CP021255">
    <property type="protein sequence ID" value="AVD70998.1"/>
    <property type="molecule type" value="Genomic_DNA"/>
</dbReference>
<comment type="subunit">
    <text evidence="2">Heterodimer of a large and a small subunit.</text>
</comment>
<dbReference type="OrthoDB" id="5401313at2"/>
<name>A0A2L1GMX1_9BACT</name>
<dbReference type="KEGG" id="deo:CAY53_05490"/>
<evidence type="ECO:0000256" key="1">
    <source>
        <dbReference type="ARBA" id="ARBA00004196"/>
    </source>
</evidence>
<dbReference type="InterPro" id="IPR006311">
    <property type="entry name" value="TAT_signal"/>
</dbReference>
<evidence type="ECO:0000313" key="6">
    <source>
        <dbReference type="Proteomes" id="UP000239867"/>
    </source>
</evidence>
<dbReference type="InterPro" id="IPR018389">
    <property type="entry name" value="DctP_fam"/>
</dbReference>
<dbReference type="Pfam" id="PF03480">
    <property type="entry name" value="DctP"/>
    <property type="match status" value="1"/>
</dbReference>
<dbReference type="RefSeq" id="WP_104936276.1">
    <property type="nucleotide sequence ID" value="NZ_CP021255.1"/>
</dbReference>
<evidence type="ECO:0000256" key="4">
    <source>
        <dbReference type="ARBA" id="ARBA00023014"/>
    </source>
</evidence>
<evidence type="ECO:0000313" key="5">
    <source>
        <dbReference type="EMBL" id="AVD70998.1"/>
    </source>
</evidence>
<dbReference type="AlphaFoldDB" id="A0A2L1GMX1"/>
<dbReference type="PROSITE" id="PS51318">
    <property type="entry name" value="TAT"/>
    <property type="match status" value="1"/>
</dbReference>
<dbReference type="NCBIfam" id="NF037995">
    <property type="entry name" value="TRAP_S1"/>
    <property type="match status" value="1"/>
</dbReference>
<keyword evidence="6" id="KW-1185">Reference proteome</keyword>
<dbReference type="NCBIfam" id="TIGR01409">
    <property type="entry name" value="TAT_signal_seq"/>
    <property type="match status" value="1"/>
</dbReference>
<evidence type="ECO:0008006" key="7">
    <source>
        <dbReference type="Google" id="ProtNLM"/>
    </source>
</evidence>
<dbReference type="GO" id="GO:0051536">
    <property type="term" value="F:iron-sulfur cluster binding"/>
    <property type="evidence" value="ECO:0007669"/>
    <property type="project" value="UniProtKB-KW"/>
</dbReference>
<dbReference type="Proteomes" id="UP000239867">
    <property type="component" value="Chromosome"/>
</dbReference>
<dbReference type="GO" id="GO:0055085">
    <property type="term" value="P:transmembrane transport"/>
    <property type="evidence" value="ECO:0007669"/>
    <property type="project" value="InterPro"/>
</dbReference>
<evidence type="ECO:0000256" key="2">
    <source>
        <dbReference type="ARBA" id="ARBA00011771"/>
    </source>
</evidence>
<dbReference type="PANTHER" id="PTHR33376:SF15">
    <property type="entry name" value="BLL6794 PROTEIN"/>
    <property type="match status" value="1"/>
</dbReference>
<dbReference type="InterPro" id="IPR038404">
    <property type="entry name" value="TRAP_DctP_sf"/>
</dbReference>
<reference evidence="5 6" key="1">
    <citation type="journal article" date="2018" name="MBio">
        <title>Insights into the evolution of host association through the isolation and characterization of a novel human periodontal pathobiont, Desulfobulbus oralis.</title>
        <authorList>
            <person name="Cross K.L."/>
            <person name="Chirania P."/>
            <person name="Xiong W."/>
            <person name="Beall C.J."/>
            <person name="Elkins J.G."/>
            <person name="Giannone R.J."/>
            <person name="Griffen A.L."/>
            <person name="Guss A.M."/>
            <person name="Hettich R.L."/>
            <person name="Joshi S.S."/>
            <person name="Mokrzan E.M."/>
            <person name="Martin R.K."/>
            <person name="Zhulin I.B."/>
            <person name="Leys E.J."/>
            <person name="Podar M."/>
        </authorList>
    </citation>
    <scope>NUCLEOTIDE SEQUENCE [LARGE SCALE GENOMIC DNA]</scope>
    <source>
        <strain evidence="5 6">ORNL</strain>
    </source>
</reference>
<sequence>MKSATTVPFSQTRRTFLRNAAATAVAASFGNSLLDKLAFAEGDSPADFEASPGNMPYVTQITPERTADNDTGWIYYGAEAKDRPLKPEDKAQMKPGDFKKDAITLKCSCYYPNAGDIGHGIHWETFSYLEYLFEGRLRFDRYFGQSLHSLVDGWKALRAGLVDIGQAYHIHNQGAFNLFHADGLPFLSNSVVVATQIMEEMYPKYFKKEFEAQQIHLAWIPHFDVQGLICTTPIRKLEDLKGKRIMGFGSRVMRDTLIALGATPVAIPTPDVFVGLQRGVVDGVAWAVGSMIPWRFHEVAKYITVTGMANTAISYGINKKTWAGFSKEMQRELYFKFRLAANHMSEGYTKLEDRGFEGLKAAGNEIIILEPEEKKRWVAVGDEVWKSFAKDCEGKGLPGNQFVRDFRAAAAKYNAMSIRQIREYVQDPKNMIHGIIDGF</sequence>
<keyword evidence="4" id="KW-0479">Metal-binding</keyword>
<organism evidence="5 6">
    <name type="scientific">Desulfobulbus oralis</name>
    <dbReference type="NCBI Taxonomy" id="1986146"/>
    <lineage>
        <taxon>Bacteria</taxon>
        <taxon>Pseudomonadati</taxon>
        <taxon>Thermodesulfobacteriota</taxon>
        <taxon>Desulfobulbia</taxon>
        <taxon>Desulfobulbales</taxon>
        <taxon>Desulfobulbaceae</taxon>
        <taxon>Desulfobulbus</taxon>
    </lineage>
</organism>
<comment type="subcellular location">
    <subcellularLocation>
        <location evidence="1">Cell envelope</location>
    </subcellularLocation>
</comment>